<dbReference type="EMBL" id="BPLR01001147">
    <property type="protein sequence ID" value="GIZ00392.1"/>
    <property type="molecule type" value="Genomic_DNA"/>
</dbReference>
<name>A0AAV4XZ73_CAEEX</name>
<comment type="caution">
    <text evidence="1">The sequence shown here is derived from an EMBL/GenBank/DDBJ whole genome shotgun (WGS) entry which is preliminary data.</text>
</comment>
<dbReference type="AlphaFoldDB" id="A0AAV4XZ73"/>
<evidence type="ECO:0000313" key="2">
    <source>
        <dbReference type="Proteomes" id="UP001054945"/>
    </source>
</evidence>
<proteinExistence type="predicted"/>
<sequence>MVITGKSGNLSSSLTSSKKSLRSRFVSRFLDLFALGPLRHLFLFFVMKSVVGSLLCWSSLSFGKTLCFFGNPGLISPAQNTSGEKHLEKFILTLYCHTNSLIPLRHFTPTHKYRRMSTSYLAETPLPQTSSPRCNLCPPALRRSKHPQLKNSNLKGTNHCCDQEFGTGRKRSFEDFSRLSRKQR</sequence>
<reference evidence="1 2" key="1">
    <citation type="submission" date="2021-06" db="EMBL/GenBank/DDBJ databases">
        <title>Caerostris extrusa draft genome.</title>
        <authorList>
            <person name="Kono N."/>
            <person name="Arakawa K."/>
        </authorList>
    </citation>
    <scope>NUCLEOTIDE SEQUENCE [LARGE SCALE GENOMIC DNA]</scope>
</reference>
<keyword evidence="2" id="KW-1185">Reference proteome</keyword>
<protein>
    <submittedName>
        <fullName evidence="1">Uncharacterized protein</fullName>
    </submittedName>
</protein>
<evidence type="ECO:0000313" key="1">
    <source>
        <dbReference type="EMBL" id="GIZ00392.1"/>
    </source>
</evidence>
<dbReference type="Proteomes" id="UP001054945">
    <property type="component" value="Unassembled WGS sequence"/>
</dbReference>
<organism evidence="1 2">
    <name type="scientific">Caerostris extrusa</name>
    <name type="common">Bark spider</name>
    <name type="synonym">Caerostris bankana</name>
    <dbReference type="NCBI Taxonomy" id="172846"/>
    <lineage>
        <taxon>Eukaryota</taxon>
        <taxon>Metazoa</taxon>
        <taxon>Ecdysozoa</taxon>
        <taxon>Arthropoda</taxon>
        <taxon>Chelicerata</taxon>
        <taxon>Arachnida</taxon>
        <taxon>Araneae</taxon>
        <taxon>Araneomorphae</taxon>
        <taxon>Entelegynae</taxon>
        <taxon>Araneoidea</taxon>
        <taxon>Araneidae</taxon>
        <taxon>Caerostris</taxon>
    </lineage>
</organism>
<accession>A0AAV4XZ73</accession>
<gene>
    <name evidence="1" type="ORF">CEXT_149341</name>
</gene>